<gene>
    <name evidence="9" type="ORF">HMPREF1979_02771</name>
</gene>
<comment type="function">
    <text evidence="8">Uptake of L-lactate across the membrane. Can also transport D-lactate and glycolate.</text>
</comment>
<evidence type="ECO:0000256" key="1">
    <source>
        <dbReference type="ARBA" id="ARBA00004651"/>
    </source>
</evidence>
<feature type="transmembrane region" description="Helical" evidence="8">
    <location>
        <begin position="70"/>
        <end position="88"/>
    </location>
</feature>
<dbReference type="PANTHER" id="PTHR30003:SF0">
    <property type="entry name" value="GLYCOLATE PERMEASE GLCA-RELATED"/>
    <property type="match status" value="1"/>
</dbReference>
<evidence type="ECO:0000256" key="7">
    <source>
        <dbReference type="ARBA" id="ARBA00023136"/>
    </source>
</evidence>
<keyword evidence="4 8" id="KW-1003">Cell membrane</keyword>
<dbReference type="GO" id="GO:0015129">
    <property type="term" value="F:lactate transmembrane transporter activity"/>
    <property type="evidence" value="ECO:0007669"/>
    <property type="project" value="UniProtKB-UniRule"/>
</dbReference>
<accession>U1Q2R4</accession>
<dbReference type="Pfam" id="PF02652">
    <property type="entry name" value="Lactate_perm"/>
    <property type="match status" value="1"/>
</dbReference>
<reference evidence="9 10" key="1">
    <citation type="submission" date="2013-08" db="EMBL/GenBank/DDBJ databases">
        <authorList>
            <person name="Weinstock G."/>
            <person name="Sodergren E."/>
            <person name="Wylie T."/>
            <person name="Fulton L."/>
            <person name="Fulton R."/>
            <person name="Fronick C."/>
            <person name="O'Laughlin M."/>
            <person name="Godfrey J."/>
            <person name="Miner T."/>
            <person name="Herter B."/>
            <person name="Appelbaum E."/>
            <person name="Cordes M."/>
            <person name="Lek S."/>
            <person name="Wollam A."/>
            <person name="Pepin K.H."/>
            <person name="Palsikar V.B."/>
            <person name="Mitreva M."/>
            <person name="Wilson R.K."/>
        </authorList>
    </citation>
    <scope>NUCLEOTIDE SEQUENCE [LARGE SCALE GENOMIC DNA]</scope>
    <source>
        <strain evidence="9 10">F0542</strain>
    </source>
</reference>
<evidence type="ECO:0000256" key="3">
    <source>
        <dbReference type="ARBA" id="ARBA00022448"/>
    </source>
</evidence>
<evidence type="ECO:0000256" key="6">
    <source>
        <dbReference type="ARBA" id="ARBA00022989"/>
    </source>
</evidence>
<evidence type="ECO:0000256" key="4">
    <source>
        <dbReference type="ARBA" id="ARBA00022475"/>
    </source>
</evidence>
<dbReference type="GO" id="GO:0005886">
    <property type="term" value="C:plasma membrane"/>
    <property type="evidence" value="ECO:0007669"/>
    <property type="project" value="UniProtKB-SubCell"/>
</dbReference>
<organism evidence="9 10">
    <name type="scientific">Actinomyces johnsonii F0542</name>
    <dbReference type="NCBI Taxonomy" id="1321818"/>
    <lineage>
        <taxon>Bacteria</taxon>
        <taxon>Bacillati</taxon>
        <taxon>Actinomycetota</taxon>
        <taxon>Actinomycetes</taxon>
        <taxon>Actinomycetales</taxon>
        <taxon>Actinomycetaceae</taxon>
        <taxon>Actinomyces</taxon>
    </lineage>
</organism>
<keyword evidence="3 8" id="KW-0813">Transport</keyword>
<comment type="subcellular location">
    <subcellularLocation>
        <location evidence="1 8">Cell membrane</location>
        <topology evidence="1 8">Multi-pass membrane protein</topology>
    </subcellularLocation>
</comment>
<dbReference type="Proteomes" id="UP000016536">
    <property type="component" value="Unassembled WGS sequence"/>
</dbReference>
<evidence type="ECO:0000256" key="2">
    <source>
        <dbReference type="ARBA" id="ARBA00010100"/>
    </source>
</evidence>
<evidence type="ECO:0000313" key="9">
    <source>
        <dbReference type="EMBL" id="ERH22255.1"/>
    </source>
</evidence>
<keyword evidence="5 8" id="KW-0812">Transmembrane</keyword>
<comment type="similarity">
    <text evidence="2 8">Belongs to the lactate permease family.</text>
</comment>
<dbReference type="InterPro" id="IPR003804">
    <property type="entry name" value="Lactate_perm"/>
</dbReference>
<keyword evidence="6 8" id="KW-1133">Transmembrane helix</keyword>
<keyword evidence="10" id="KW-1185">Reference proteome</keyword>
<dbReference type="AlphaFoldDB" id="U1Q2R4"/>
<proteinExistence type="inferred from homology"/>
<name>U1Q2R4_9ACTO</name>
<evidence type="ECO:0000256" key="5">
    <source>
        <dbReference type="ARBA" id="ARBA00022692"/>
    </source>
</evidence>
<evidence type="ECO:0000313" key="10">
    <source>
        <dbReference type="Proteomes" id="UP000016536"/>
    </source>
</evidence>
<comment type="caution">
    <text evidence="9">The sequence shown here is derived from an EMBL/GenBank/DDBJ whole genome shotgun (WGS) entry which is preliminary data.</text>
</comment>
<sequence>ATSAGALFANLQATAAQGAGLDPRILLAANTIGGGLGKIVSPQNLAIASTAVDAPGTDAEILKKAAPYSIGLLVVLGALVLLASQVGLGI</sequence>
<dbReference type="PATRIC" id="fig|1321818.3.peg.2312"/>
<comment type="caution">
    <text evidence="8">Lacks conserved residue(s) required for the propagation of feature annotation.</text>
</comment>
<protein>
    <recommendedName>
        <fullName evidence="8">L-lactate permease</fullName>
    </recommendedName>
</protein>
<evidence type="ECO:0000256" key="8">
    <source>
        <dbReference type="RuleBase" id="RU365092"/>
    </source>
</evidence>
<dbReference type="HOGENOM" id="CLU_2431912_0_0_11"/>
<feature type="non-terminal residue" evidence="9">
    <location>
        <position position="1"/>
    </location>
</feature>
<dbReference type="GO" id="GO:0015295">
    <property type="term" value="F:solute:proton symporter activity"/>
    <property type="evidence" value="ECO:0007669"/>
    <property type="project" value="TreeGrafter"/>
</dbReference>
<dbReference type="RefSeq" id="WP_021609392.1">
    <property type="nucleotide sequence ID" value="NZ_KE951977.1"/>
</dbReference>
<dbReference type="PANTHER" id="PTHR30003">
    <property type="entry name" value="L-LACTATE PERMEASE"/>
    <property type="match status" value="1"/>
</dbReference>
<dbReference type="EMBL" id="AWSE01000195">
    <property type="protein sequence ID" value="ERH22255.1"/>
    <property type="molecule type" value="Genomic_DNA"/>
</dbReference>
<keyword evidence="7 8" id="KW-0472">Membrane</keyword>